<dbReference type="OrthoDB" id="1909968at2759"/>
<dbReference type="eggNOG" id="ENOG502QRJ2">
    <property type="taxonomic scope" value="Eukaryota"/>
</dbReference>
<evidence type="ECO:0000256" key="1">
    <source>
        <dbReference type="SAM" id="MobiDB-lite"/>
    </source>
</evidence>
<protein>
    <recommendedName>
        <fullName evidence="2">C2 domain-containing protein</fullName>
    </recommendedName>
</protein>
<dbReference type="OMA" id="PHYMSSP"/>
<dbReference type="Pfam" id="PF00168">
    <property type="entry name" value="C2"/>
    <property type="match status" value="1"/>
</dbReference>
<organism evidence="3 4">
    <name type="scientific">Beta vulgaris subsp. vulgaris</name>
    <name type="common">Beet</name>
    <dbReference type="NCBI Taxonomy" id="3555"/>
    <lineage>
        <taxon>Eukaryota</taxon>
        <taxon>Viridiplantae</taxon>
        <taxon>Streptophyta</taxon>
        <taxon>Embryophyta</taxon>
        <taxon>Tracheophyta</taxon>
        <taxon>Spermatophyta</taxon>
        <taxon>Magnoliopsida</taxon>
        <taxon>eudicotyledons</taxon>
        <taxon>Gunneridae</taxon>
        <taxon>Pentapetalae</taxon>
        <taxon>Caryophyllales</taxon>
        <taxon>Chenopodiaceae</taxon>
        <taxon>Betoideae</taxon>
        <taxon>Beta</taxon>
    </lineage>
</organism>
<accession>A0A0J8B6R2</accession>
<evidence type="ECO:0000259" key="2">
    <source>
        <dbReference type="PROSITE" id="PS50004"/>
    </source>
</evidence>
<sequence length="464" mass="51210">MTPFQLLEINIISGQDIHKVSRSMKTYAVAWVHPDRKLTTRVDSNGGTNPTWNDKFVFRVDNRFLQSDTSAIMIEIYALHWFRDVHVGTVRVLVGNLIPPQTRSFNQNHIGMRFVALQVRRPSGRPQGILNVGVTVLDSTMRSMPLYRQLSTSAVGYQTLMGQDELHSHRQDGAVSSFQLRRTKSEKSSVVGNYHDHNISLPKPNDSVINGADDMSSIIGFGGNKKVTGKVIYDKPLSIVDGVEASSNLSLAVKLKAQEGKKAGSVVSYGAATSTRDASFAKRANKRDDYDENKGTKTTTSTKEKHNWLPNYPVTKDFAAGSIWSESEVGPSPSEVAAAIAEDNKYRHFPGRGSSIIMDDNSMVENEGVRTKLERWRSDMPNTYDYGGSYVGGGSSSSSTIFPRSKHTRRHTTEGANGKFSCFGNICGYECSIVCGRNDGDYKKGVKSKYVGRAPSTDYVSTYL</sequence>
<dbReference type="GO" id="GO:0006952">
    <property type="term" value="P:defense response"/>
    <property type="evidence" value="ECO:0007669"/>
    <property type="project" value="InterPro"/>
</dbReference>
<dbReference type="InterPro" id="IPR044750">
    <property type="entry name" value="C2_SRC2/BAP"/>
</dbReference>
<evidence type="ECO:0000313" key="3">
    <source>
        <dbReference type="EMBL" id="KMS95613.1"/>
    </source>
</evidence>
<gene>
    <name evidence="3" type="ORF">BVRB_006610</name>
</gene>
<feature type="region of interest" description="Disordered" evidence="1">
    <location>
        <begin position="283"/>
        <end position="308"/>
    </location>
</feature>
<dbReference type="KEGG" id="bvg:104884184"/>
<feature type="domain" description="C2" evidence="2">
    <location>
        <begin position="1"/>
        <end position="109"/>
    </location>
</feature>
<reference evidence="3 4" key="1">
    <citation type="journal article" date="2014" name="Nature">
        <title>The genome of the recently domesticated crop plant sugar beet (Beta vulgaris).</title>
        <authorList>
            <person name="Dohm J.C."/>
            <person name="Minoche A.E."/>
            <person name="Holtgrawe D."/>
            <person name="Capella-Gutierrez S."/>
            <person name="Zakrzewski F."/>
            <person name="Tafer H."/>
            <person name="Rupp O."/>
            <person name="Sorensen T.R."/>
            <person name="Stracke R."/>
            <person name="Reinhardt R."/>
            <person name="Goesmann A."/>
            <person name="Kraft T."/>
            <person name="Schulz B."/>
            <person name="Stadler P.F."/>
            <person name="Schmidt T."/>
            <person name="Gabaldon T."/>
            <person name="Lehrach H."/>
            <person name="Weisshaar B."/>
            <person name="Himmelbauer H."/>
        </authorList>
    </citation>
    <scope>NUCLEOTIDE SEQUENCE [LARGE SCALE GENOMIC DNA]</scope>
    <source>
        <tissue evidence="3">Taproot</tissue>
    </source>
</reference>
<dbReference type="Gramene" id="KMS95613">
    <property type="protein sequence ID" value="KMS95613"/>
    <property type="gene ID" value="BVRB_006610"/>
</dbReference>
<dbReference type="InterPro" id="IPR035892">
    <property type="entry name" value="C2_domain_sf"/>
</dbReference>
<dbReference type="AlphaFoldDB" id="A0A0J8B6R2"/>
<dbReference type="CDD" id="cd04051">
    <property type="entry name" value="C2_SRC2_like"/>
    <property type="match status" value="1"/>
</dbReference>
<dbReference type="PROSITE" id="PS50004">
    <property type="entry name" value="C2"/>
    <property type="match status" value="1"/>
</dbReference>
<dbReference type="Gene3D" id="2.60.40.150">
    <property type="entry name" value="C2 domain"/>
    <property type="match status" value="1"/>
</dbReference>
<name>A0A0J8B6R2_BETVV</name>
<dbReference type="PANTHER" id="PTHR32246:SF143">
    <property type="entry name" value="CALCIUM-DEPENDENT LIPID-BINDING (CALB DOMAIN) FAMILY PROTEIN"/>
    <property type="match status" value="1"/>
</dbReference>
<dbReference type="Proteomes" id="UP000035740">
    <property type="component" value="Unassembled WGS sequence"/>
</dbReference>
<dbReference type="PANTHER" id="PTHR32246">
    <property type="entry name" value="INGRESSION PROTEIN FIC1"/>
    <property type="match status" value="1"/>
</dbReference>
<evidence type="ECO:0000313" key="4">
    <source>
        <dbReference type="Proteomes" id="UP000035740"/>
    </source>
</evidence>
<dbReference type="SMART" id="SM00239">
    <property type="entry name" value="C2"/>
    <property type="match status" value="1"/>
</dbReference>
<keyword evidence="4" id="KW-1185">Reference proteome</keyword>
<dbReference type="InterPro" id="IPR000008">
    <property type="entry name" value="C2_dom"/>
</dbReference>
<dbReference type="SUPFAM" id="SSF49562">
    <property type="entry name" value="C2 domain (Calcium/lipid-binding domain, CaLB)"/>
    <property type="match status" value="1"/>
</dbReference>
<feature type="compositionally biased region" description="Basic and acidic residues" evidence="1">
    <location>
        <begin position="286"/>
        <end position="295"/>
    </location>
</feature>
<dbReference type="EMBL" id="KQ090449">
    <property type="protein sequence ID" value="KMS95613.1"/>
    <property type="molecule type" value="Genomic_DNA"/>
</dbReference>
<proteinExistence type="predicted"/>